<dbReference type="AlphaFoldDB" id="A0AAE0KPM3"/>
<dbReference type="Proteomes" id="UP001190700">
    <property type="component" value="Unassembled WGS sequence"/>
</dbReference>
<feature type="non-terminal residue" evidence="2">
    <location>
        <position position="1"/>
    </location>
</feature>
<evidence type="ECO:0000313" key="2">
    <source>
        <dbReference type="EMBL" id="KAK3255829.1"/>
    </source>
</evidence>
<evidence type="ECO:0000256" key="1">
    <source>
        <dbReference type="SAM" id="MobiDB-lite"/>
    </source>
</evidence>
<proteinExistence type="predicted"/>
<feature type="region of interest" description="Disordered" evidence="1">
    <location>
        <begin position="1"/>
        <end position="84"/>
    </location>
</feature>
<accession>A0AAE0KPM3</accession>
<feature type="compositionally biased region" description="Basic and acidic residues" evidence="1">
    <location>
        <begin position="8"/>
        <end position="20"/>
    </location>
</feature>
<reference evidence="2 3" key="1">
    <citation type="journal article" date="2015" name="Genome Biol. Evol.">
        <title>Comparative Genomics of a Bacterivorous Green Alga Reveals Evolutionary Causalities and Consequences of Phago-Mixotrophic Mode of Nutrition.</title>
        <authorList>
            <person name="Burns J.A."/>
            <person name="Paasch A."/>
            <person name="Narechania A."/>
            <person name="Kim E."/>
        </authorList>
    </citation>
    <scope>NUCLEOTIDE SEQUENCE [LARGE SCALE GENOMIC DNA]</scope>
    <source>
        <strain evidence="2 3">PLY_AMNH</strain>
    </source>
</reference>
<feature type="compositionally biased region" description="Basic and acidic residues" evidence="1">
    <location>
        <begin position="66"/>
        <end position="84"/>
    </location>
</feature>
<organism evidence="2 3">
    <name type="scientific">Cymbomonas tetramitiformis</name>
    <dbReference type="NCBI Taxonomy" id="36881"/>
    <lineage>
        <taxon>Eukaryota</taxon>
        <taxon>Viridiplantae</taxon>
        <taxon>Chlorophyta</taxon>
        <taxon>Pyramimonadophyceae</taxon>
        <taxon>Pyramimonadales</taxon>
        <taxon>Pyramimonadaceae</taxon>
        <taxon>Cymbomonas</taxon>
    </lineage>
</organism>
<dbReference type="EMBL" id="LGRX02022224">
    <property type="protein sequence ID" value="KAK3255829.1"/>
    <property type="molecule type" value="Genomic_DNA"/>
</dbReference>
<gene>
    <name evidence="2" type="ORF">CYMTET_35010</name>
</gene>
<sequence>APGTLKHSRPDLRADDRGETDASNPLHIAVRDPAPHVKEDGRPAQHVKEDGRPAQHVKEMAAQLSMKEDGSPAQHVKEDAQLSM</sequence>
<comment type="caution">
    <text evidence="2">The sequence shown here is derived from an EMBL/GenBank/DDBJ whole genome shotgun (WGS) entry which is preliminary data.</text>
</comment>
<evidence type="ECO:0000313" key="3">
    <source>
        <dbReference type="Proteomes" id="UP001190700"/>
    </source>
</evidence>
<name>A0AAE0KPM3_9CHLO</name>
<protein>
    <submittedName>
        <fullName evidence="2">Uncharacterized protein</fullName>
    </submittedName>
</protein>
<keyword evidence="3" id="KW-1185">Reference proteome</keyword>
<feature type="compositionally biased region" description="Basic and acidic residues" evidence="1">
    <location>
        <begin position="29"/>
        <end position="59"/>
    </location>
</feature>